<reference evidence="2 3" key="1">
    <citation type="submission" date="2018-11" db="EMBL/GenBank/DDBJ databases">
        <title>Phylogenetic determinants of toxin gene distribution in genomes of Brevibacillus laterosporus.</title>
        <authorList>
            <person name="Glare T.R."/>
            <person name="Durrant A."/>
            <person name="Berry C."/>
            <person name="Palma L."/>
            <person name="Ormskirk M."/>
            <person name="Cox M.O."/>
        </authorList>
    </citation>
    <scope>NUCLEOTIDE SEQUENCE [LARGE SCALE GENOMIC DNA]</scope>
    <source>
        <strain evidence="2 3">1821L</strain>
    </source>
</reference>
<dbReference type="Proteomes" id="UP000319432">
    <property type="component" value="Chromosome"/>
</dbReference>
<dbReference type="PROSITE" id="PS51257">
    <property type="entry name" value="PROKAR_LIPOPROTEIN"/>
    <property type="match status" value="1"/>
</dbReference>
<evidence type="ECO:0008006" key="4">
    <source>
        <dbReference type="Google" id="ProtNLM"/>
    </source>
</evidence>
<proteinExistence type="predicted"/>
<keyword evidence="3" id="KW-1185">Reference proteome</keyword>
<sequence length="283" mass="32973">MKKYLLALFLILSLSACSNTQSEPLLINESSTDNPISQINEKEEANKELENIYQLISDKDYLQAEKLLNNSKFYEYRGEYKTLSNFKNAMRAKDNFEEESKRFKYMGVPLALIPNSYSDFHKDEILKEKKSFQNEMNTLIKNGKIDILIEAFRETKDKIPNSIYHYLSFVKKEKSNIVEATQHLYEIPEEYDSYYIDEIKLAWKKYKIVPSSITQSKNTVSSSLSTILTPTIGMTKEEVLNSTWGKPNNINKTTTANGVHEQWVYSIKKYIYFDNGYVTTIQE</sequence>
<keyword evidence="1" id="KW-0732">Signal</keyword>
<feature type="chain" id="PRO_5039191211" description="Lipoprotein" evidence="1">
    <location>
        <begin position="19"/>
        <end position="283"/>
    </location>
</feature>
<evidence type="ECO:0000313" key="2">
    <source>
        <dbReference type="EMBL" id="QDX94764.1"/>
    </source>
</evidence>
<evidence type="ECO:0000256" key="1">
    <source>
        <dbReference type="SAM" id="SignalP"/>
    </source>
</evidence>
<protein>
    <recommendedName>
        <fullName evidence="4">Lipoprotein</fullName>
    </recommendedName>
</protein>
<organism evidence="2 3">
    <name type="scientific">Brevibacillus laterosporus</name>
    <name type="common">Bacillus laterosporus</name>
    <dbReference type="NCBI Taxonomy" id="1465"/>
    <lineage>
        <taxon>Bacteria</taxon>
        <taxon>Bacillati</taxon>
        <taxon>Bacillota</taxon>
        <taxon>Bacilli</taxon>
        <taxon>Bacillales</taxon>
        <taxon>Paenibacillaceae</taxon>
        <taxon>Brevibacillus</taxon>
    </lineage>
</organism>
<dbReference type="EMBL" id="CP033464">
    <property type="protein sequence ID" value="QDX94764.1"/>
    <property type="molecule type" value="Genomic_DNA"/>
</dbReference>
<dbReference type="OrthoDB" id="9794377at2"/>
<evidence type="ECO:0000313" key="3">
    <source>
        <dbReference type="Proteomes" id="UP000319432"/>
    </source>
</evidence>
<gene>
    <name evidence="2" type="ORF">EEL30_22235</name>
</gene>
<dbReference type="AlphaFoldDB" id="A0A518VCQ4"/>
<accession>A0A518VCQ4</accession>
<feature type="signal peptide" evidence="1">
    <location>
        <begin position="1"/>
        <end position="18"/>
    </location>
</feature>
<name>A0A518VCQ4_BRELA</name>